<dbReference type="Pfam" id="PF00353">
    <property type="entry name" value="HemolysinCabind"/>
    <property type="match status" value="2"/>
</dbReference>
<dbReference type="CDD" id="cd11304">
    <property type="entry name" value="Cadherin_repeat"/>
    <property type="match status" value="3"/>
</dbReference>
<dbReference type="AlphaFoldDB" id="A0A7W4VKT5"/>
<feature type="domain" description="Cadherin" evidence="5">
    <location>
        <begin position="516"/>
        <end position="616"/>
    </location>
</feature>
<keyword evidence="3" id="KW-1133">Transmembrane helix</keyword>
<name>A0A7W4VKT5_9HYPH</name>
<dbReference type="Gene3D" id="2.60.40.60">
    <property type="entry name" value="Cadherins"/>
    <property type="match status" value="2"/>
</dbReference>
<dbReference type="InterPro" id="IPR002126">
    <property type="entry name" value="Cadherin-like_dom"/>
</dbReference>
<dbReference type="GO" id="GO:0007156">
    <property type="term" value="P:homophilic cell adhesion via plasma membrane adhesion molecules"/>
    <property type="evidence" value="ECO:0007669"/>
    <property type="project" value="InterPro"/>
</dbReference>
<comment type="caution">
    <text evidence="6">The sequence shown here is derived from an EMBL/GenBank/DDBJ whole genome shotgun (WGS) entry which is preliminary data.</text>
</comment>
<keyword evidence="2" id="KW-0812">Transmembrane</keyword>
<dbReference type="Proteomes" id="UP000532010">
    <property type="component" value="Unassembled WGS sequence"/>
</dbReference>
<keyword evidence="7" id="KW-1185">Reference proteome</keyword>
<dbReference type="PROSITE" id="PS00330">
    <property type="entry name" value="HEMOLYSIN_CALCIUM"/>
    <property type="match status" value="2"/>
</dbReference>
<evidence type="ECO:0000313" key="7">
    <source>
        <dbReference type="Proteomes" id="UP000532010"/>
    </source>
</evidence>
<keyword evidence="4" id="KW-0325">Glycoprotein</keyword>
<gene>
    <name evidence="6" type="ORF">FHR70_002086</name>
</gene>
<dbReference type="GO" id="GO:0005509">
    <property type="term" value="F:calcium ion binding"/>
    <property type="evidence" value="ECO:0007669"/>
    <property type="project" value="InterPro"/>
</dbReference>
<organism evidence="6 7">
    <name type="scientific">Microvirga lupini</name>
    <dbReference type="NCBI Taxonomy" id="420324"/>
    <lineage>
        <taxon>Bacteria</taxon>
        <taxon>Pseudomonadati</taxon>
        <taxon>Pseudomonadota</taxon>
        <taxon>Alphaproteobacteria</taxon>
        <taxon>Hyphomicrobiales</taxon>
        <taxon>Methylobacteriaceae</taxon>
        <taxon>Microvirga</taxon>
    </lineage>
</organism>
<protein>
    <submittedName>
        <fullName evidence="6">Ca2+-binding RTX toxin-like protein</fullName>
    </submittedName>
</protein>
<dbReference type="PROSITE" id="PS50268">
    <property type="entry name" value="CADHERIN_2"/>
    <property type="match status" value="2"/>
</dbReference>
<dbReference type="InterPro" id="IPR001343">
    <property type="entry name" value="Hemolysn_Ca-bd"/>
</dbReference>
<comment type="subcellular location">
    <subcellularLocation>
        <location evidence="1">Membrane</location>
        <topology evidence="1">Single-pass membrane protein</topology>
    </subcellularLocation>
</comment>
<accession>A0A7W4VKT5</accession>
<sequence length="971" mass="104233">MTTSQTGQFAKPSAISGLNGDSVRAVFGETSYLDLGRDAVVNDGPPLVRLQLSINPLEPNYSNRFEHIGIDTSDGRIVLSDGTNPGSTISVDGTIIGSINSASDQRLLWIDFNQNATPFLIQHLVRSLTYTNTSENALINVSNLQILTKNSQGREEDFLVSVMTTTANAPEDEFILTSGADIFQGTDGNDSFYSTLGAAGFEDEIDGGEGDDTFALYIPDNSTQKGCNVDISTMNMFTNIEFIDGTRGNDDIRIRADQLSGILEISGFEGQDRLQITGTEIDLTSIDVIEFEEISLFDDGATITLGNVEIAKLISGYSAQGETVIITNGTLTDAERLAIHRQGIDTIITQEDGVTTTHGAPEVTSLDGDQVKISTNETVFLDVGRNAVVSSDDRILDFLGVLITNGVGEGDLLRFDTPEGGRITISDGYQNFSRISVDGIEVGAFNIFTKTTGLSIQLNENATPELVHVLLRALTYTNTNGPVDSRREIEIRINDVGGRSTSASVIVNPWEWSATTVSEGMGAGTVVGTLAAEDPHGNDLAYTLTGGSADLFELVPASEGGYNVVVRQGVILNYETLSHRSFEVTIRDRFGVDQRTFSLDLADLDEAPVAAFDPVSVIEGAGGNTVVGTVLAFDPEDSEDFDCILSAGSEEFFELRSYNKGVYTVVIKSGVTLDYENPAHRSFTLSVSDGSGNTLEKTFNLDLQGVDERPTLSFSPDTVSEGAGGSTVVGRILATDPAGKALTYTLVGTSTDLFRLEADPAGGYRIVIKNGIALDYENPAHRSLTVSVTNGVETNQATYSLNVTDVVDVWTGTRGKDTLRGQYGADILKGLAGDDKLYGGDGGDTLYGGTGKDSLKGDQGRDTFVFNSKPNKNTNKDKIVDFKVTDDSIWLDNKVFTKLGAVGSEAIPAQMKKNYFVVGSEAKDRDDYIIYDKARGMLLYDADGSGSRSNAKEIATLSKNLRLTEKDFFVV</sequence>
<dbReference type="InterPro" id="IPR011049">
    <property type="entry name" value="Serralysin-like_metalloprot_C"/>
</dbReference>
<evidence type="ECO:0000256" key="2">
    <source>
        <dbReference type="ARBA" id="ARBA00022692"/>
    </source>
</evidence>
<dbReference type="SUPFAM" id="SSF49313">
    <property type="entry name" value="Cadherin-like"/>
    <property type="match status" value="3"/>
</dbReference>
<evidence type="ECO:0000256" key="4">
    <source>
        <dbReference type="ARBA" id="ARBA00023180"/>
    </source>
</evidence>
<evidence type="ECO:0000256" key="1">
    <source>
        <dbReference type="ARBA" id="ARBA00004167"/>
    </source>
</evidence>
<keyword evidence="3" id="KW-0472">Membrane</keyword>
<dbReference type="EMBL" id="JACHWB010000002">
    <property type="protein sequence ID" value="MBB3019032.1"/>
    <property type="molecule type" value="Genomic_DNA"/>
</dbReference>
<dbReference type="PANTHER" id="PTHR24028:SF328">
    <property type="entry name" value="CADHERIN-3"/>
    <property type="match status" value="1"/>
</dbReference>
<dbReference type="InterPro" id="IPR050174">
    <property type="entry name" value="Protocadherin/Cadherin-CA"/>
</dbReference>
<dbReference type="Gene3D" id="2.150.10.10">
    <property type="entry name" value="Serralysin-like metalloprotease, C-terminal"/>
    <property type="match status" value="1"/>
</dbReference>
<proteinExistence type="predicted"/>
<dbReference type="PANTHER" id="PTHR24028">
    <property type="entry name" value="CADHERIN-87A"/>
    <property type="match status" value="1"/>
</dbReference>
<dbReference type="RefSeq" id="WP_183449725.1">
    <property type="nucleotide sequence ID" value="NZ_JACHWB010000002.1"/>
</dbReference>
<reference evidence="6 7" key="1">
    <citation type="submission" date="2020-08" db="EMBL/GenBank/DDBJ databases">
        <title>The Agave Microbiome: Exploring the role of microbial communities in plant adaptations to desert environments.</title>
        <authorList>
            <person name="Partida-Martinez L.P."/>
        </authorList>
    </citation>
    <scope>NUCLEOTIDE SEQUENCE [LARGE SCALE GENOMIC DNA]</scope>
    <source>
        <strain evidence="6 7">AT3.9</strain>
    </source>
</reference>
<dbReference type="SUPFAM" id="SSF51120">
    <property type="entry name" value="beta-Roll"/>
    <property type="match status" value="1"/>
</dbReference>
<dbReference type="GO" id="GO:0005886">
    <property type="term" value="C:plasma membrane"/>
    <property type="evidence" value="ECO:0007669"/>
    <property type="project" value="TreeGrafter"/>
</dbReference>
<dbReference type="SMART" id="SM00112">
    <property type="entry name" value="CA"/>
    <property type="match status" value="3"/>
</dbReference>
<evidence type="ECO:0000259" key="5">
    <source>
        <dbReference type="PROSITE" id="PS50268"/>
    </source>
</evidence>
<evidence type="ECO:0000313" key="6">
    <source>
        <dbReference type="EMBL" id="MBB3019032.1"/>
    </source>
</evidence>
<dbReference type="InterPro" id="IPR018511">
    <property type="entry name" value="Hemolysin-typ_Ca-bd_CS"/>
</dbReference>
<dbReference type="PRINTS" id="PR00313">
    <property type="entry name" value="CABNDNGRPT"/>
</dbReference>
<dbReference type="InterPro" id="IPR015919">
    <property type="entry name" value="Cadherin-like_sf"/>
</dbReference>
<evidence type="ECO:0000256" key="3">
    <source>
        <dbReference type="ARBA" id="ARBA00022989"/>
    </source>
</evidence>
<feature type="domain" description="Cadherin" evidence="5">
    <location>
        <begin position="718"/>
        <end position="819"/>
    </location>
</feature>